<evidence type="ECO:0000256" key="1">
    <source>
        <dbReference type="SAM" id="SignalP"/>
    </source>
</evidence>
<dbReference type="PANTHER" id="PTHR43737:SF1">
    <property type="entry name" value="DUF1501 DOMAIN-CONTAINING PROTEIN"/>
    <property type="match status" value="1"/>
</dbReference>
<dbReference type="Proteomes" id="UP000198356">
    <property type="component" value="Unassembled WGS sequence"/>
</dbReference>
<keyword evidence="3" id="KW-1185">Reference proteome</keyword>
<feature type="chain" id="PRO_5012602305" description="DUF1800 family protein" evidence="1">
    <location>
        <begin position="27"/>
        <end position="714"/>
    </location>
</feature>
<feature type="signal peptide" evidence="1">
    <location>
        <begin position="1"/>
        <end position="26"/>
    </location>
</feature>
<gene>
    <name evidence="2" type="ORF">SAMN05421770_10812</name>
</gene>
<proteinExistence type="predicted"/>
<evidence type="ECO:0000313" key="3">
    <source>
        <dbReference type="Proteomes" id="UP000198356"/>
    </source>
</evidence>
<sequence>MSRVMCAVFRGFACATLALTTGCATSTGINSPSSPIALASTVSISGASHARVGTTVQFVATISNSGSSAVSWQVNGVAGGSAAAGTISSGGLYTAPATLPSPNTVSVTAVSKASASASATVSEAIWNPVPIVSAATAVQTGSGSNIALDVTGSAFVQGAQIVVGGAAVPTTLVSATELRGTAGPSTGLTTLAIAVLNPNPGAASSAIGNAQIQRLQASLTAAARLLDQATFGPTLNDIQHVQQVGLDGYLTEQFAAAPTIEPDIATPPPAVCATNTILCQQSEWWRAALTGNDQLRQRVAFAFAEIFVISTNSVHAESAIPFQNMLVKDAFGNFSTLLQDMTLSTGMGAYLNMLNSAKPASGQIANENYAREAMQLFTIGLYELNQDGTPQLDGSGNRIPSYTQAQVQAFARAYTGWTYATATGGSPTTFPNNAMNFDAPMALVAAQHDTTAKTLLNGTVLPAGQTGTQDLAGALGNLFAHRNLGPFLCRQLIQHLVASNPSPAYVSRVAAVFADNGSGVRGDLKAVVRAILMDTEARAGDTDPTFEGGHLREPILYLTGVMRGLSFVNTDPTGYYGTLSNYTAPLGQKPYAAGSVFNFFPPDYAIPGTTATAPEFSIENTASTMLRLTLANSLVYNSISGFKLDLSAASALGLMAANPGNLVDSLGVIFMHGQMPAGMRSAIVNHISTLTDPAQRARVATYLTITSSLYKVEH</sequence>
<dbReference type="PANTHER" id="PTHR43737">
    <property type="entry name" value="BLL7424 PROTEIN"/>
    <property type="match status" value="1"/>
</dbReference>
<dbReference type="AlphaFoldDB" id="A0A239LY12"/>
<reference evidence="2 3" key="1">
    <citation type="submission" date="2017-06" db="EMBL/GenBank/DDBJ databases">
        <authorList>
            <person name="Kim H.J."/>
            <person name="Triplett B.A."/>
        </authorList>
    </citation>
    <scope>NUCLEOTIDE SEQUENCE [LARGE SCALE GENOMIC DNA]</scope>
    <source>
        <strain evidence="2 3">DSM 18704</strain>
    </source>
</reference>
<name>A0A239LY12_9BACT</name>
<dbReference type="RefSeq" id="WP_245818080.1">
    <property type="nucleotide sequence ID" value="NZ_FZOU01000008.1"/>
</dbReference>
<keyword evidence="1" id="KW-0732">Signal</keyword>
<accession>A0A239LY12</accession>
<organism evidence="2 3">
    <name type="scientific">Granulicella rosea</name>
    <dbReference type="NCBI Taxonomy" id="474952"/>
    <lineage>
        <taxon>Bacteria</taxon>
        <taxon>Pseudomonadati</taxon>
        <taxon>Acidobacteriota</taxon>
        <taxon>Terriglobia</taxon>
        <taxon>Terriglobales</taxon>
        <taxon>Acidobacteriaceae</taxon>
        <taxon>Granulicella</taxon>
    </lineage>
</organism>
<protein>
    <recommendedName>
        <fullName evidence="4">DUF1800 family protein</fullName>
    </recommendedName>
</protein>
<dbReference type="EMBL" id="FZOU01000008">
    <property type="protein sequence ID" value="SNT34534.1"/>
    <property type="molecule type" value="Genomic_DNA"/>
</dbReference>
<dbReference type="PROSITE" id="PS51257">
    <property type="entry name" value="PROKAR_LIPOPROTEIN"/>
    <property type="match status" value="1"/>
</dbReference>
<dbReference type="Pfam" id="PF08811">
    <property type="entry name" value="DUF1800"/>
    <property type="match status" value="1"/>
</dbReference>
<dbReference type="InterPro" id="IPR014917">
    <property type="entry name" value="DUF1800"/>
</dbReference>
<evidence type="ECO:0008006" key="4">
    <source>
        <dbReference type="Google" id="ProtNLM"/>
    </source>
</evidence>
<evidence type="ECO:0000313" key="2">
    <source>
        <dbReference type="EMBL" id="SNT34534.1"/>
    </source>
</evidence>